<dbReference type="Proteomes" id="UP000271624">
    <property type="component" value="Unassembled WGS sequence"/>
</dbReference>
<keyword evidence="2" id="KW-0042">Antenna complex</keyword>
<evidence type="ECO:0000256" key="1">
    <source>
        <dbReference type="ARBA" id="ARBA00009299"/>
    </source>
</evidence>
<evidence type="ECO:0000256" key="4">
    <source>
        <dbReference type="ARBA" id="ARBA00023239"/>
    </source>
</evidence>
<name>A0A433V456_9CYAN</name>
<keyword evidence="6" id="KW-1185">Reference proteome</keyword>
<sequence length="916" mass="103691">MTLEQEAVNQNTSPNRLRELAILNPQLARFVANNSNADSELLRDLIATSDYVTRQNVATNPNTPQEVLIKLAWQFPQEVLDNPVFEKIVSGNSNLLKRFSEKVLLRLMQQDRIPVRFLEWVADCSHKKVLLTLLINPNTSVSALDKLRQSQEPEVVDAVKLHVNWRQELGNIDEVLTKAVAISDLERSWDDEYKLLKLRVIPDFILPVFDDFTRLIIAEEPHTSAKVLTQLIRDSDKHREPEIKIAVAKHPNTPKNLLENFLGDDRVRYVAANNPNTPLNVVQKFYHQYNAVSNPDTPSEILSQFASSRWQTIRLGVARHQNTPANLLEQFAVVDSLQLRLTVAFNISTPIHVFEQLIKDNYWEVRWAVAQNLSTPAYILEQLVEDTCAYVRDIAEERLDVTNETAYSDSHILLSPNLVPRDKYADDGIQRMQILSEEISLAHKAYVQTIKVSQLSDVVKDVKNGGWQFRTYLLPPSTPIDILQQLADSQDEQDRREVASHKHTPASILAQLAIDESKLVRREVAGNPNTAVSILEQLALDEEQEVRRAIGSNSNTSISILLQFINENNDVSDEAANNLNKQILYNPDIPATLLQQLSEVQSQEITIAVGRHPNTPVSILEQLAENQNWKVRLSVAQNPSTPVTTRERLLQDENIYVRSGAASNISDINHSEQSTVVESLVRDVAPKVLKKYAQHSTPTLSRLITFFHPQTPTQYLAKNFRSPIWLNRYAIAQNPSTPRHIVQKLTEDGNHVVRNAAMSNLAQYPILTNQPDDYSNVSLHLPSLFRGEALSAEILEQAASLSSKKILLAVANHPNTPKSILEKSTLSRHPEVVKAARFHVNLAGEINDGWDEVAKSEIKTATLQKNLDELEEFAEIGVIPQFIIEQLFEDERKEIHIKLAAYNIPINVFQKRLLRT</sequence>
<evidence type="ECO:0000256" key="3">
    <source>
        <dbReference type="ARBA" id="ARBA00022738"/>
    </source>
</evidence>
<evidence type="ECO:0008006" key="7">
    <source>
        <dbReference type="Google" id="ProtNLM"/>
    </source>
</evidence>
<dbReference type="InterPro" id="IPR011989">
    <property type="entry name" value="ARM-like"/>
</dbReference>
<dbReference type="AlphaFoldDB" id="A0A433V456"/>
<comment type="similarity">
    <text evidence="1">Belongs to the CpcE/RpcE/PecE family.</text>
</comment>
<reference evidence="5" key="2">
    <citation type="journal article" date="2019" name="Genome Biol. Evol.">
        <title>Day and night: Metabolic profiles and evolutionary relationships of six axenic non-marine cyanobacteria.</title>
        <authorList>
            <person name="Will S.E."/>
            <person name="Henke P."/>
            <person name="Boedeker C."/>
            <person name="Huang S."/>
            <person name="Brinkmann H."/>
            <person name="Rohde M."/>
            <person name="Jarek M."/>
            <person name="Friedl T."/>
            <person name="Seufert S."/>
            <person name="Schumacher M."/>
            <person name="Overmann J."/>
            <person name="Neumann-Schaal M."/>
            <person name="Petersen J."/>
        </authorList>
    </citation>
    <scope>NUCLEOTIDE SEQUENCE [LARGE SCALE GENOMIC DNA]</scope>
    <source>
        <strain evidence="5">PCC 7102</strain>
    </source>
</reference>
<dbReference type="GO" id="GO:0016829">
    <property type="term" value="F:lyase activity"/>
    <property type="evidence" value="ECO:0007669"/>
    <property type="project" value="UniProtKB-KW"/>
</dbReference>
<accession>A0A433V456</accession>
<comment type="caution">
    <text evidence="5">The sequence shown here is derived from an EMBL/GenBank/DDBJ whole genome shotgun (WGS) entry which is preliminary data.</text>
</comment>
<evidence type="ECO:0000256" key="2">
    <source>
        <dbReference type="ARBA" id="ARBA00022549"/>
    </source>
</evidence>
<dbReference type="RefSeq" id="WP_127085391.1">
    <property type="nucleotide sequence ID" value="NZ_RSCL01000022.1"/>
</dbReference>
<dbReference type="Gene3D" id="1.25.10.10">
    <property type="entry name" value="Leucine-rich Repeat Variant"/>
    <property type="match status" value="4"/>
</dbReference>
<dbReference type="InterPro" id="IPR016024">
    <property type="entry name" value="ARM-type_fold"/>
</dbReference>
<reference evidence="5" key="1">
    <citation type="submission" date="2018-12" db="EMBL/GenBank/DDBJ databases">
        <authorList>
            <person name="Will S."/>
            <person name="Neumann-Schaal M."/>
            <person name="Henke P."/>
        </authorList>
    </citation>
    <scope>NUCLEOTIDE SEQUENCE</scope>
    <source>
        <strain evidence="5">PCC 7102</strain>
    </source>
</reference>
<gene>
    <name evidence="5" type="ORF">DSM106972_072850</name>
</gene>
<dbReference type="GO" id="GO:0030089">
    <property type="term" value="C:phycobilisome"/>
    <property type="evidence" value="ECO:0007669"/>
    <property type="project" value="UniProtKB-KW"/>
</dbReference>
<evidence type="ECO:0000313" key="6">
    <source>
        <dbReference type="Proteomes" id="UP000271624"/>
    </source>
</evidence>
<dbReference type="EMBL" id="RSCL01000022">
    <property type="protein sequence ID" value="RUT00876.1"/>
    <property type="molecule type" value="Genomic_DNA"/>
</dbReference>
<protein>
    <recommendedName>
        <fullName evidence="7">Leucine rich repeat variant</fullName>
    </recommendedName>
</protein>
<keyword evidence="4" id="KW-0456">Lyase</keyword>
<keyword evidence="3" id="KW-0605">Phycobilisome</keyword>
<proteinExistence type="inferred from homology"/>
<dbReference type="OrthoDB" id="574514at2"/>
<organism evidence="5 6">
    <name type="scientific">Dulcicalothrix desertica PCC 7102</name>
    <dbReference type="NCBI Taxonomy" id="232991"/>
    <lineage>
        <taxon>Bacteria</taxon>
        <taxon>Bacillati</taxon>
        <taxon>Cyanobacteriota</taxon>
        <taxon>Cyanophyceae</taxon>
        <taxon>Nostocales</taxon>
        <taxon>Calotrichaceae</taxon>
        <taxon>Dulcicalothrix</taxon>
    </lineage>
</organism>
<evidence type="ECO:0000313" key="5">
    <source>
        <dbReference type="EMBL" id="RUT00876.1"/>
    </source>
</evidence>
<dbReference type="InterPro" id="IPR004830">
    <property type="entry name" value="LRR_variant"/>
</dbReference>
<dbReference type="SUPFAM" id="SSF48371">
    <property type="entry name" value="ARM repeat"/>
    <property type="match status" value="3"/>
</dbReference>
<dbReference type="Pfam" id="PF01816">
    <property type="entry name" value="LRV"/>
    <property type="match status" value="1"/>
</dbReference>